<accession>A0AAD1YTU7</accession>
<dbReference type="AlphaFoldDB" id="A0AAD1YTU7"/>
<sequence length="187" mass="21087">MAFYGYNDDFGECNWTPSDCEFYNSSSYYDSSVTRSQLNYSVYDIHEPDLTQYEPIQYYENVPNLIPYEPIEYYDSTSNYYDGFESRFDTNYSVYSYSEPKLVHGGCDPSANYGSPLPSDQICYPRSTSQSKGAALEGLSYNSIPSPYGENDKQIAIKINPQPQGENVDKIALDGVGSEKVGELPDP</sequence>
<proteinExistence type="predicted"/>
<dbReference type="EMBL" id="OU503037">
    <property type="protein sequence ID" value="CAI9756544.1"/>
    <property type="molecule type" value="Genomic_DNA"/>
</dbReference>
<protein>
    <submittedName>
        <fullName evidence="2">Uncharacterized protein</fullName>
    </submittedName>
</protein>
<reference evidence="2" key="1">
    <citation type="submission" date="2023-05" db="EMBL/GenBank/DDBJ databases">
        <authorList>
            <person name="Huff M."/>
        </authorList>
    </citation>
    <scope>NUCLEOTIDE SEQUENCE</scope>
</reference>
<feature type="region of interest" description="Disordered" evidence="1">
    <location>
        <begin position="160"/>
        <end position="187"/>
    </location>
</feature>
<evidence type="ECO:0000313" key="3">
    <source>
        <dbReference type="Proteomes" id="UP000834106"/>
    </source>
</evidence>
<keyword evidence="3" id="KW-1185">Reference proteome</keyword>
<dbReference type="Proteomes" id="UP000834106">
    <property type="component" value="Chromosome 2"/>
</dbReference>
<organism evidence="2 3">
    <name type="scientific">Fraxinus pennsylvanica</name>
    <dbReference type="NCBI Taxonomy" id="56036"/>
    <lineage>
        <taxon>Eukaryota</taxon>
        <taxon>Viridiplantae</taxon>
        <taxon>Streptophyta</taxon>
        <taxon>Embryophyta</taxon>
        <taxon>Tracheophyta</taxon>
        <taxon>Spermatophyta</taxon>
        <taxon>Magnoliopsida</taxon>
        <taxon>eudicotyledons</taxon>
        <taxon>Gunneridae</taxon>
        <taxon>Pentapetalae</taxon>
        <taxon>asterids</taxon>
        <taxon>lamiids</taxon>
        <taxon>Lamiales</taxon>
        <taxon>Oleaceae</taxon>
        <taxon>Oleeae</taxon>
        <taxon>Fraxinus</taxon>
    </lineage>
</organism>
<gene>
    <name evidence="2" type="ORF">FPE_LOCUS3974</name>
</gene>
<evidence type="ECO:0000256" key="1">
    <source>
        <dbReference type="SAM" id="MobiDB-lite"/>
    </source>
</evidence>
<evidence type="ECO:0000313" key="2">
    <source>
        <dbReference type="EMBL" id="CAI9756544.1"/>
    </source>
</evidence>
<name>A0AAD1YTU7_9LAMI</name>